<sequence length="60" mass="6085">MIGYPTLVLGTLVAYLRASDETRPFVKGAFGIGILGECGALSGAVHFTQSGVSMLGGLIA</sequence>
<dbReference type="AlphaFoldDB" id="A0A2P4NUC8"/>
<dbReference type="Proteomes" id="UP000053621">
    <property type="component" value="Unassembled WGS sequence"/>
</dbReference>
<dbReference type="OrthoDB" id="285544at2157"/>
<protein>
    <submittedName>
        <fullName evidence="1">Uncharacterized protein</fullName>
    </submittedName>
</protein>
<dbReference type="EMBL" id="LOPW02000004">
    <property type="protein sequence ID" value="POG56678.1"/>
    <property type="molecule type" value="Genomic_DNA"/>
</dbReference>
<comment type="caution">
    <text evidence="1">The sequence shown here is derived from an EMBL/GenBank/DDBJ whole genome shotgun (WGS) entry which is preliminary data.</text>
</comment>
<evidence type="ECO:0000313" key="2">
    <source>
        <dbReference type="Proteomes" id="UP000053621"/>
    </source>
</evidence>
<gene>
    <name evidence="1" type="ORF">AUR65_002295</name>
</gene>
<keyword evidence="2" id="KW-1185">Reference proteome</keyword>
<evidence type="ECO:0000313" key="1">
    <source>
        <dbReference type="EMBL" id="POG56678.1"/>
    </source>
</evidence>
<name>A0A2P4NUC8_9EURY</name>
<dbReference type="RefSeq" id="WP_004044550.1">
    <property type="nucleotide sequence ID" value="NZ_LOPW02000004.1"/>
</dbReference>
<proteinExistence type="predicted"/>
<organism evidence="1 2">
    <name type="scientific">Haloferax marisrubri</name>
    <dbReference type="NCBI Taxonomy" id="1544719"/>
    <lineage>
        <taxon>Archaea</taxon>
        <taxon>Methanobacteriati</taxon>
        <taxon>Methanobacteriota</taxon>
        <taxon>Stenosarchaea group</taxon>
        <taxon>Halobacteria</taxon>
        <taxon>Halobacteriales</taxon>
        <taxon>Haloferacaceae</taxon>
        <taxon>Haloferax</taxon>
    </lineage>
</organism>
<reference evidence="1" key="1">
    <citation type="submission" date="2017-08" db="EMBL/GenBank/DDBJ databases">
        <title>Haloferax marisrubri sp. nov., isolated from the Discovery deep brine-seawater interface in the Red Sea.</title>
        <authorList>
            <person name="Zhang G."/>
            <person name="Stingl U."/>
        </authorList>
    </citation>
    <scope>NUCLEOTIDE SEQUENCE [LARGE SCALE GENOMIC DNA]</scope>
    <source>
        <strain evidence="1">SB3</strain>
    </source>
</reference>
<accession>A0A2P4NUC8</accession>
<dbReference type="GeneID" id="8925420"/>